<feature type="transmembrane region" description="Helical" evidence="8">
    <location>
        <begin position="6"/>
        <end position="21"/>
    </location>
</feature>
<dbReference type="KEGG" id="cfc:CFLV_10470"/>
<dbReference type="AlphaFoldDB" id="A0A1L7CNW5"/>
<dbReference type="EMBL" id="BJNB01000005">
    <property type="protein sequence ID" value="GEB97092.1"/>
    <property type="molecule type" value="Genomic_DNA"/>
</dbReference>
<keyword evidence="7" id="KW-0413">Isomerase</keyword>
<evidence type="ECO:0000256" key="1">
    <source>
        <dbReference type="ARBA" id="ARBA00004141"/>
    </source>
</evidence>
<dbReference type="GO" id="GO:0016872">
    <property type="term" value="F:intramolecular lyase activity"/>
    <property type="evidence" value="ECO:0007669"/>
    <property type="project" value="InterPro"/>
</dbReference>
<dbReference type="GO" id="GO:0045436">
    <property type="term" value="F:lycopene beta cyclase activity"/>
    <property type="evidence" value="ECO:0007669"/>
    <property type="project" value="UniProtKB-ARBA"/>
</dbReference>
<accession>A0A1L7CNW5</accession>
<name>A0A1L7CNW5_CORFL</name>
<feature type="domain" description="Lycopene cyclase" evidence="9">
    <location>
        <begin position="2"/>
        <end position="87"/>
    </location>
</feature>
<feature type="transmembrane region" description="Helical" evidence="8">
    <location>
        <begin position="76"/>
        <end position="93"/>
    </location>
</feature>
<evidence type="ECO:0000313" key="13">
    <source>
        <dbReference type="Proteomes" id="UP000315353"/>
    </source>
</evidence>
<gene>
    <name evidence="11" type="ORF">CFL01nite_05870</name>
    <name evidence="10" type="ORF">CFLV_10470</name>
</gene>
<keyword evidence="6 8" id="KW-0472">Membrane</keyword>
<feature type="transmembrane region" description="Helical" evidence="8">
    <location>
        <begin position="33"/>
        <end position="56"/>
    </location>
</feature>
<protein>
    <submittedName>
        <fullName evidence="10">C50 carotenoid epsilon cyclase</fullName>
    </submittedName>
</protein>
<dbReference type="RefSeq" id="WP_075730475.1">
    <property type="nucleotide sequence ID" value="NZ_BJNB01000005.1"/>
</dbReference>
<dbReference type="InterPro" id="IPR017825">
    <property type="entry name" value="Lycopene_cyclase_dom"/>
</dbReference>
<dbReference type="EMBL" id="CP009246">
    <property type="protein sequence ID" value="APT87542.1"/>
    <property type="molecule type" value="Genomic_DNA"/>
</dbReference>
<dbReference type="Pfam" id="PF18916">
    <property type="entry name" value="Lycopene_cyc"/>
    <property type="match status" value="1"/>
</dbReference>
<evidence type="ECO:0000256" key="7">
    <source>
        <dbReference type="ARBA" id="ARBA00023235"/>
    </source>
</evidence>
<keyword evidence="5 8" id="KW-1133">Transmembrane helix</keyword>
<evidence type="ECO:0000313" key="11">
    <source>
        <dbReference type="EMBL" id="GEB97092.1"/>
    </source>
</evidence>
<keyword evidence="3 8" id="KW-0812">Transmembrane</keyword>
<keyword evidence="12" id="KW-1185">Reference proteome</keyword>
<evidence type="ECO:0000256" key="4">
    <source>
        <dbReference type="ARBA" id="ARBA00022746"/>
    </source>
</evidence>
<dbReference type="OrthoDB" id="4411839at2"/>
<evidence type="ECO:0000256" key="3">
    <source>
        <dbReference type="ARBA" id="ARBA00022692"/>
    </source>
</evidence>
<organism evidence="10 12">
    <name type="scientific">Corynebacterium flavescens</name>
    <dbReference type="NCBI Taxonomy" id="28028"/>
    <lineage>
        <taxon>Bacteria</taxon>
        <taxon>Bacillati</taxon>
        <taxon>Actinomycetota</taxon>
        <taxon>Actinomycetes</taxon>
        <taxon>Mycobacteriales</taxon>
        <taxon>Corynebacteriaceae</taxon>
        <taxon>Corynebacterium</taxon>
    </lineage>
</organism>
<dbReference type="GO" id="GO:0016117">
    <property type="term" value="P:carotenoid biosynthetic process"/>
    <property type="evidence" value="ECO:0007669"/>
    <property type="project" value="UniProtKB-KW"/>
</dbReference>
<reference evidence="11 13" key="2">
    <citation type="submission" date="2019-06" db="EMBL/GenBank/DDBJ databases">
        <title>Whole genome shotgun sequence of Corynebacterium flavescens NBRC 14136.</title>
        <authorList>
            <person name="Hosoyama A."/>
            <person name="Uohara A."/>
            <person name="Ohji S."/>
            <person name="Ichikawa N."/>
        </authorList>
    </citation>
    <scope>NUCLEOTIDE SEQUENCE [LARGE SCALE GENOMIC DNA]</scope>
    <source>
        <strain evidence="11 13">NBRC 14136</strain>
    </source>
</reference>
<evidence type="ECO:0000313" key="10">
    <source>
        <dbReference type="EMBL" id="APT87542.1"/>
    </source>
</evidence>
<dbReference type="NCBIfam" id="TIGR03462">
    <property type="entry name" value="CarR_dom_SF"/>
    <property type="match status" value="1"/>
</dbReference>
<evidence type="ECO:0000256" key="5">
    <source>
        <dbReference type="ARBA" id="ARBA00022989"/>
    </source>
</evidence>
<evidence type="ECO:0000313" key="12">
    <source>
        <dbReference type="Proteomes" id="UP000185479"/>
    </source>
</evidence>
<comment type="subcellular location">
    <subcellularLocation>
        <location evidence="1">Membrane</location>
        <topology evidence="1">Multi-pass membrane protein</topology>
    </subcellularLocation>
</comment>
<dbReference type="Proteomes" id="UP000315353">
    <property type="component" value="Unassembled WGS sequence"/>
</dbReference>
<dbReference type="GO" id="GO:0016020">
    <property type="term" value="C:membrane"/>
    <property type="evidence" value="ECO:0007669"/>
    <property type="project" value="UniProtKB-SubCell"/>
</dbReference>
<evidence type="ECO:0000256" key="8">
    <source>
        <dbReference type="SAM" id="Phobius"/>
    </source>
</evidence>
<dbReference type="Proteomes" id="UP000185479">
    <property type="component" value="Chromosome"/>
</dbReference>
<evidence type="ECO:0000256" key="6">
    <source>
        <dbReference type="ARBA" id="ARBA00023136"/>
    </source>
</evidence>
<sequence length="95" mass="10324">MTYLLISAPFLALALVIWVLYSRRLPHAVATTAAVGAVLLVLTAVFDNLMILAGLVGYGSQQQLGIRVGLVPVEDFFYTIFVVLILCALWKGTRS</sequence>
<keyword evidence="4" id="KW-0125">Carotenoid biosynthesis</keyword>
<comment type="pathway">
    <text evidence="2">Carotenoid biosynthesis.</text>
</comment>
<evidence type="ECO:0000256" key="2">
    <source>
        <dbReference type="ARBA" id="ARBA00004829"/>
    </source>
</evidence>
<reference evidence="10 12" key="1">
    <citation type="submission" date="2014-08" db="EMBL/GenBank/DDBJ databases">
        <title>Complete genome sequence of Corynebacterium flavescens OJ8(T)(=DSM 20296(T)), isolated from cheese.</title>
        <authorList>
            <person name="Ruckert C."/>
            <person name="Albersmeier A."/>
            <person name="Winkler A."/>
            <person name="Kalinowski J."/>
        </authorList>
    </citation>
    <scope>NUCLEOTIDE SEQUENCE [LARGE SCALE GENOMIC DNA]</scope>
    <source>
        <strain evidence="10 12">OJ8</strain>
    </source>
</reference>
<dbReference type="GeneID" id="82881105"/>
<proteinExistence type="predicted"/>
<evidence type="ECO:0000259" key="9">
    <source>
        <dbReference type="Pfam" id="PF18916"/>
    </source>
</evidence>
<dbReference type="STRING" id="28028.CFLV_10470"/>